<evidence type="ECO:0000256" key="10">
    <source>
        <dbReference type="ARBA" id="ARBA00032873"/>
    </source>
</evidence>
<comment type="catalytic activity">
    <reaction evidence="11">
        <text>isopentenyl diphosphate + (2E)-geranyl diphosphate = (2E,6E)-farnesyl diphosphate + diphosphate</text>
        <dbReference type="Rhea" id="RHEA:19361"/>
        <dbReference type="ChEBI" id="CHEBI:33019"/>
        <dbReference type="ChEBI" id="CHEBI:58057"/>
        <dbReference type="ChEBI" id="CHEBI:128769"/>
        <dbReference type="ChEBI" id="CHEBI:175763"/>
        <dbReference type="EC" id="2.5.1.10"/>
    </reaction>
</comment>
<dbReference type="SUPFAM" id="SSF48576">
    <property type="entry name" value="Terpenoid synthases"/>
    <property type="match status" value="1"/>
</dbReference>
<keyword evidence="14" id="KW-1185">Reference proteome</keyword>
<dbReference type="Proteomes" id="UP000199652">
    <property type="component" value="Unassembled WGS sequence"/>
</dbReference>
<name>A0A1H3E6K4_EUBBA</name>
<dbReference type="AlphaFoldDB" id="A0A1H3E6K4"/>
<comment type="cofactor">
    <cofactor evidence="1">
        <name>Mg(2+)</name>
        <dbReference type="ChEBI" id="CHEBI:18420"/>
    </cofactor>
</comment>
<evidence type="ECO:0000256" key="8">
    <source>
        <dbReference type="ARBA" id="ARBA00023229"/>
    </source>
</evidence>
<comment type="similarity">
    <text evidence="2 12">Belongs to the FPP/GGPP synthase family.</text>
</comment>
<dbReference type="EC" id="2.5.1.10" evidence="3"/>
<dbReference type="Gene3D" id="1.10.600.10">
    <property type="entry name" value="Farnesyl Diphosphate Synthase"/>
    <property type="match status" value="1"/>
</dbReference>
<dbReference type="PROSITE" id="PS00723">
    <property type="entry name" value="POLYPRENYL_SYNTHASE_1"/>
    <property type="match status" value="1"/>
</dbReference>
<dbReference type="InterPro" id="IPR033749">
    <property type="entry name" value="Polyprenyl_synt_CS"/>
</dbReference>
<evidence type="ECO:0000256" key="12">
    <source>
        <dbReference type="RuleBase" id="RU004466"/>
    </source>
</evidence>
<organism evidence="13 14">
    <name type="scientific">Eubacterium barkeri</name>
    <name type="common">Clostridium barkeri</name>
    <dbReference type="NCBI Taxonomy" id="1528"/>
    <lineage>
        <taxon>Bacteria</taxon>
        <taxon>Bacillati</taxon>
        <taxon>Bacillota</taxon>
        <taxon>Clostridia</taxon>
        <taxon>Eubacteriales</taxon>
        <taxon>Eubacteriaceae</taxon>
        <taxon>Eubacterium</taxon>
    </lineage>
</organism>
<evidence type="ECO:0000256" key="6">
    <source>
        <dbReference type="ARBA" id="ARBA00022723"/>
    </source>
</evidence>
<evidence type="ECO:0000256" key="5">
    <source>
        <dbReference type="ARBA" id="ARBA00022679"/>
    </source>
</evidence>
<evidence type="ECO:0000313" key="13">
    <source>
        <dbReference type="EMBL" id="SDX73888.1"/>
    </source>
</evidence>
<keyword evidence="6" id="KW-0479">Metal-binding</keyword>
<dbReference type="GO" id="GO:0004337">
    <property type="term" value="F:(2E,6E)-farnesyl diphosphate synthase activity"/>
    <property type="evidence" value="ECO:0007669"/>
    <property type="project" value="UniProtKB-EC"/>
</dbReference>
<gene>
    <name evidence="13" type="ORF">SAMN04488579_106111</name>
</gene>
<dbReference type="EMBL" id="FNOU01000006">
    <property type="protein sequence ID" value="SDX73888.1"/>
    <property type="molecule type" value="Genomic_DNA"/>
</dbReference>
<dbReference type="NCBIfam" id="NF045485">
    <property type="entry name" value="FPPsyn"/>
    <property type="match status" value="1"/>
</dbReference>
<evidence type="ECO:0000256" key="11">
    <source>
        <dbReference type="ARBA" id="ARBA00049399"/>
    </source>
</evidence>
<accession>A0A1H3E6K4</accession>
<evidence type="ECO:0000256" key="3">
    <source>
        <dbReference type="ARBA" id="ARBA00012439"/>
    </source>
</evidence>
<dbReference type="RefSeq" id="WP_090244239.1">
    <property type="nucleotide sequence ID" value="NZ_FNOU01000006.1"/>
</dbReference>
<dbReference type="OrthoDB" id="9805316at2"/>
<sequence length="299" mass="32446">MSEFSEKMKTLAAEVEEELTACFMEQFDSPDIIISAMKYSLFVGGKRLRPVLMKETCRCLGGDSQMVVKLACALEMIHTYSLIHDDLPAMDDDDLRRGEPTNHKVYGESIAILAGDALLNYAVETALAGVPNSETEAMTRYIRALQILFYASGVNGMIGGQTGDILCEEDGEVTEEKLAYIHAHKTGALIKASVLCGAVIAGAKQSELAALEDYADAIGLAFQIVDDILDVTGTEESLGKPIGSDEKNHKTTFVSLYGLASSEVKVGELEVRALKALDCLDHDTTFLRELATYICTRAN</sequence>
<keyword evidence="5 12" id="KW-0808">Transferase</keyword>
<dbReference type="InterPro" id="IPR000092">
    <property type="entry name" value="Polyprenyl_synt"/>
</dbReference>
<keyword evidence="8" id="KW-0414">Isoprene biosynthesis</keyword>
<evidence type="ECO:0000256" key="1">
    <source>
        <dbReference type="ARBA" id="ARBA00001946"/>
    </source>
</evidence>
<evidence type="ECO:0000256" key="2">
    <source>
        <dbReference type="ARBA" id="ARBA00006706"/>
    </source>
</evidence>
<evidence type="ECO:0000256" key="9">
    <source>
        <dbReference type="ARBA" id="ARBA00032380"/>
    </source>
</evidence>
<dbReference type="SFLD" id="SFLDG01017">
    <property type="entry name" value="Polyprenyl_Transferase_Like"/>
    <property type="match status" value="1"/>
</dbReference>
<evidence type="ECO:0000313" key="14">
    <source>
        <dbReference type="Proteomes" id="UP000199652"/>
    </source>
</evidence>
<dbReference type="InterPro" id="IPR053378">
    <property type="entry name" value="Prenyl_diphosphate_synthase"/>
</dbReference>
<dbReference type="GO" id="GO:0005737">
    <property type="term" value="C:cytoplasm"/>
    <property type="evidence" value="ECO:0007669"/>
    <property type="project" value="UniProtKB-ARBA"/>
</dbReference>
<dbReference type="PROSITE" id="PS00444">
    <property type="entry name" value="POLYPRENYL_SYNTHASE_2"/>
    <property type="match status" value="1"/>
</dbReference>
<dbReference type="GO" id="GO:0016114">
    <property type="term" value="P:terpenoid biosynthetic process"/>
    <property type="evidence" value="ECO:0007669"/>
    <property type="project" value="UniProtKB-ARBA"/>
</dbReference>
<evidence type="ECO:0000256" key="4">
    <source>
        <dbReference type="ARBA" id="ARBA00015100"/>
    </source>
</evidence>
<keyword evidence="7" id="KW-0460">Magnesium</keyword>
<dbReference type="CDD" id="cd00685">
    <property type="entry name" value="Trans_IPPS_HT"/>
    <property type="match status" value="1"/>
</dbReference>
<dbReference type="SFLD" id="SFLDS00005">
    <property type="entry name" value="Isoprenoid_Synthase_Type_I"/>
    <property type="match status" value="1"/>
</dbReference>
<dbReference type="PANTHER" id="PTHR43281">
    <property type="entry name" value="FARNESYL DIPHOSPHATE SYNTHASE"/>
    <property type="match status" value="1"/>
</dbReference>
<protein>
    <recommendedName>
        <fullName evidence="4">Farnesyl diphosphate synthase</fullName>
        <ecNumber evidence="3">2.5.1.10</ecNumber>
    </recommendedName>
    <alternativeName>
        <fullName evidence="10">(2E,6E)-farnesyl diphosphate synthase</fullName>
    </alternativeName>
    <alternativeName>
        <fullName evidence="9">Geranyltranstransferase</fullName>
    </alternativeName>
</protein>
<dbReference type="GO" id="GO:0046872">
    <property type="term" value="F:metal ion binding"/>
    <property type="evidence" value="ECO:0007669"/>
    <property type="project" value="UniProtKB-KW"/>
</dbReference>
<dbReference type="FunFam" id="1.10.600.10:FF:000001">
    <property type="entry name" value="Geranylgeranyl diphosphate synthase"/>
    <property type="match status" value="1"/>
</dbReference>
<reference evidence="14" key="1">
    <citation type="submission" date="2016-10" db="EMBL/GenBank/DDBJ databases">
        <authorList>
            <person name="Varghese N."/>
            <person name="Submissions S."/>
        </authorList>
    </citation>
    <scope>NUCLEOTIDE SEQUENCE [LARGE SCALE GENOMIC DNA]</scope>
    <source>
        <strain evidence="14">VPI 5359</strain>
    </source>
</reference>
<proteinExistence type="inferred from homology"/>
<evidence type="ECO:0000256" key="7">
    <source>
        <dbReference type="ARBA" id="ARBA00022842"/>
    </source>
</evidence>
<dbReference type="InterPro" id="IPR008949">
    <property type="entry name" value="Isoprenoid_synthase_dom_sf"/>
</dbReference>
<dbReference type="STRING" id="1528.SAMN04488579_106111"/>
<dbReference type="PANTHER" id="PTHR43281:SF1">
    <property type="entry name" value="FARNESYL DIPHOSPHATE SYNTHASE"/>
    <property type="match status" value="1"/>
</dbReference>
<dbReference type="Pfam" id="PF00348">
    <property type="entry name" value="polyprenyl_synt"/>
    <property type="match status" value="1"/>
</dbReference>